<dbReference type="InterPro" id="IPR051918">
    <property type="entry name" value="STPP_CPPED1"/>
</dbReference>
<dbReference type="PANTHER" id="PTHR43143:SF1">
    <property type="entry name" value="SERINE_THREONINE-PROTEIN PHOSPHATASE CPPED1"/>
    <property type="match status" value="1"/>
</dbReference>
<evidence type="ECO:0000313" key="2">
    <source>
        <dbReference type="Proteomes" id="UP000499080"/>
    </source>
</evidence>
<dbReference type="OrthoDB" id="45007at2759"/>
<evidence type="ECO:0000313" key="1">
    <source>
        <dbReference type="EMBL" id="GBO05530.1"/>
    </source>
</evidence>
<dbReference type="PANTHER" id="PTHR43143">
    <property type="entry name" value="METALLOPHOSPHOESTERASE, CALCINEURIN SUPERFAMILY"/>
    <property type="match status" value="1"/>
</dbReference>
<dbReference type="Gene3D" id="3.60.21.10">
    <property type="match status" value="1"/>
</dbReference>
<gene>
    <name evidence="1" type="primary">CPPED1</name>
    <name evidence="1" type="ORF">AVEN_60292_1</name>
</gene>
<dbReference type="InterPro" id="IPR029052">
    <property type="entry name" value="Metallo-depent_PP-like"/>
</dbReference>
<name>A0A4Y2U1J8_ARAVE</name>
<organism evidence="1 2">
    <name type="scientific">Araneus ventricosus</name>
    <name type="common">Orbweaver spider</name>
    <name type="synonym">Epeira ventricosa</name>
    <dbReference type="NCBI Taxonomy" id="182803"/>
    <lineage>
        <taxon>Eukaryota</taxon>
        <taxon>Metazoa</taxon>
        <taxon>Ecdysozoa</taxon>
        <taxon>Arthropoda</taxon>
        <taxon>Chelicerata</taxon>
        <taxon>Arachnida</taxon>
        <taxon>Araneae</taxon>
        <taxon>Araneomorphae</taxon>
        <taxon>Entelegynae</taxon>
        <taxon>Araneoidea</taxon>
        <taxon>Araneidae</taxon>
        <taxon>Araneus</taxon>
    </lineage>
</organism>
<keyword evidence="2" id="KW-1185">Reference proteome</keyword>
<dbReference type="EMBL" id="BGPR01032139">
    <property type="protein sequence ID" value="GBO05530.1"/>
    <property type="molecule type" value="Genomic_DNA"/>
</dbReference>
<sequence length="264" mass="30129">MGNGAVRMMGMGQMESRGLLHLCLEVQNTGIKSRAGFDCRPKGTRLRHPQEQAFFRAFRELHPDIPLVCVCGNHDVGNNPTQESIQTYKSKFGDDYFTFYCGGVMFIVINSQFYKAPEQVQDLAAEHDRWLDEQLEEAKSGKYKHVVVFQHIPWFIRNPDEEDLYFNINTEIREKMLKKFYEASKYAINSLVKAMTNGNGRKSNRIKKCKQIRNRQVRKTQVGAATRVASKFAHCAQLSDESGLENQLFSASKGAKATFYPALV</sequence>
<reference evidence="1 2" key="1">
    <citation type="journal article" date="2019" name="Sci. Rep.">
        <title>Orb-weaving spider Araneus ventricosus genome elucidates the spidroin gene catalogue.</title>
        <authorList>
            <person name="Kono N."/>
            <person name="Nakamura H."/>
            <person name="Ohtoshi R."/>
            <person name="Moran D.A.P."/>
            <person name="Shinohara A."/>
            <person name="Yoshida Y."/>
            <person name="Fujiwara M."/>
            <person name="Mori M."/>
            <person name="Tomita M."/>
            <person name="Arakawa K."/>
        </authorList>
    </citation>
    <scope>NUCLEOTIDE SEQUENCE [LARGE SCALE GENOMIC DNA]</scope>
</reference>
<dbReference type="SUPFAM" id="SSF56300">
    <property type="entry name" value="Metallo-dependent phosphatases"/>
    <property type="match status" value="1"/>
</dbReference>
<dbReference type="AlphaFoldDB" id="A0A4Y2U1J8"/>
<protein>
    <submittedName>
        <fullName evidence="1">Serine/threonine-protein phosphatase CPPED1</fullName>
    </submittedName>
</protein>
<proteinExistence type="predicted"/>
<dbReference type="Proteomes" id="UP000499080">
    <property type="component" value="Unassembled WGS sequence"/>
</dbReference>
<comment type="caution">
    <text evidence="1">The sequence shown here is derived from an EMBL/GenBank/DDBJ whole genome shotgun (WGS) entry which is preliminary data.</text>
</comment>
<accession>A0A4Y2U1J8</accession>